<dbReference type="Proteomes" id="UP000241964">
    <property type="component" value="Unassembled WGS sequence"/>
</dbReference>
<gene>
    <name evidence="1" type="ORF">CLV60_11331</name>
</gene>
<evidence type="ECO:0000313" key="2">
    <source>
        <dbReference type="Proteomes" id="UP000241964"/>
    </source>
</evidence>
<sequence>MKQIVLAIALIISFHSRGQITFIDSNTLWKELSKQAKEQDKLIFIHFENSECVQCNEVASMGFSSPVLKKIFDEEFISIRCNVGTSNGQNLAQKFRIMSSLMSLYVDSDGNILHVNNGSTGDSYTYLNGAERALDRKGKKQLPDYEREYKAGVRAPAFMREFMIKRRESSMAIDDLLDEYVRSLSTDSLSSFKIVKGIFEFSPAVNSLAYQTIKTKTPKSITDSIFNSAKPDERKAMNEGILENSFRIATHKRDDKMASQIAEFAREAQGKNRSQGEIDSAKWMVKYYYRIGDTRRYFENAAKLIESKYMPLTVDSLDAMDDAAFKAQQTFFMSKRGKRERDITVMSMAIAPPSQFVYLELNEHAYHFYELTRDRELLEKALTWSKRSMDLSNAKRSNAVTPFRLGDPNFIDTYAHILYKLGKKEEAIEWQTKAVEAQKVSGMAYESFEIRLNKMKTGTL</sequence>
<dbReference type="RefSeq" id="WP_106597956.1">
    <property type="nucleotide sequence ID" value="NZ_PYAS01000013.1"/>
</dbReference>
<dbReference type="AlphaFoldDB" id="A0A2P8FSD3"/>
<organism evidence="1 2">
    <name type="scientific">Dyadobacter jiangsuensis</name>
    <dbReference type="NCBI Taxonomy" id="1591085"/>
    <lineage>
        <taxon>Bacteria</taxon>
        <taxon>Pseudomonadati</taxon>
        <taxon>Bacteroidota</taxon>
        <taxon>Cytophagia</taxon>
        <taxon>Cytophagales</taxon>
        <taxon>Spirosomataceae</taxon>
        <taxon>Dyadobacter</taxon>
    </lineage>
</organism>
<dbReference type="Gene3D" id="3.40.30.10">
    <property type="entry name" value="Glutaredoxin"/>
    <property type="match status" value="1"/>
</dbReference>
<evidence type="ECO:0000313" key="1">
    <source>
        <dbReference type="EMBL" id="PSL24607.1"/>
    </source>
</evidence>
<dbReference type="SUPFAM" id="SSF52833">
    <property type="entry name" value="Thioredoxin-like"/>
    <property type="match status" value="1"/>
</dbReference>
<dbReference type="OrthoDB" id="645813at2"/>
<protein>
    <submittedName>
        <fullName evidence="1">Thioredoxin-related protein</fullName>
    </submittedName>
</protein>
<comment type="caution">
    <text evidence="1">The sequence shown here is derived from an EMBL/GenBank/DDBJ whole genome shotgun (WGS) entry which is preliminary data.</text>
</comment>
<dbReference type="EMBL" id="PYAS01000013">
    <property type="protein sequence ID" value="PSL24607.1"/>
    <property type="molecule type" value="Genomic_DNA"/>
</dbReference>
<dbReference type="Pfam" id="PF13899">
    <property type="entry name" value="Thioredoxin_7"/>
    <property type="match status" value="1"/>
</dbReference>
<dbReference type="InterPro" id="IPR036249">
    <property type="entry name" value="Thioredoxin-like_sf"/>
</dbReference>
<accession>A0A2P8FSD3</accession>
<keyword evidence="2" id="KW-1185">Reference proteome</keyword>
<reference evidence="1 2" key="1">
    <citation type="submission" date="2018-03" db="EMBL/GenBank/DDBJ databases">
        <title>Genomic Encyclopedia of Archaeal and Bacterial Type Strains, Phase II (KMG-II): from individual species to whole genera.</title>
        <authorList>
            <person name="Goeker M."/>
        </authorList>
    </citation>
    <scope>NUCLEOTIDE SEQUENCE [LARGE SCALE GENOMIC DNA]</scope>
    <source>
        <strain evidence="1 2">DSM 29057</strain>
    </source>
</reference>
<proteinExistence type="predicted"/>
<name>A0A2P8FSD3_9BACT</name>